<accession>A0ABY7RVP1</accession>
<evidence type="ECO:0000313" key="1">
    <source>
        <dbReference type="EMBL" id="WCO00316.1"/>
    </source>
</evidence>
<reference evidence="1 2" key="1">
    <citation type="submission" date="2023-01" db="EMBL/GenBank/DDBJ databases">
        <title>Psychroserpens ponticola sp. nov., isolated from seawater.</title>
        <authorList>
            <person name="Kristyanto S."/>
            <person name="Jung J."/>
            <person name="Kim J.M."/>
            <person name="Jeon C.O."/>
        </authorList>
    </citation>
    <scope>NUCLEOTIDE SEQUENCE [LARGE SCALE GENOMIC DNA]</scope>
    <source>
        <strain evidence="1 2">MSW6</strain>
    </source>
</reference>
<evidence type="ECO:0000313" key="2">
    <source>
        <dbReference type="Proteomes" id="UP001202717"/>
    </source>
</evidence>
<evidence type="ECO:0008006" key="3">
    <source>
        <dbReference type="Google" id="ProtNLM"/>
    </source>
</evidence>
<dbReference type="RefSeq" id="WP_249997077.1">
    <property type="nucleotide sequence ID" value="NZ_CP116221.1"/>
</dbReference>
<dbReference type="Proteomes" id="UP001202717">
    <property type="component" value="Chromosome"/>
</dbReference>
<sequence length="173" mass="20292">MLRKCFILSILSIFLIGCIGYHKILKDTNGEPILNEKVNYKFTKIPSKTDLTKIDTSAHYIQIFEGRYYNENEKQNPDILVFHNDGFYKQSSSIYNFKYESRNKNSIYYGGKYRITDDIIELEQFLPSKSGKTNYYSRTIKKGIINGDRIIFNDGNTLITIFEKKINSYKTEN</sequence>
<name>A0ABY7RVP1_9FLAO</name>
<dbReference type="EMBL" id="CP116221">
    <property type="protein sequence ID" value="WCO00316.1"/>
    <property type="molecule type" value="Genomic_DNA"/>
</dbReference>
<gene>
    <name evidence="1" type="ORF">MUN68_009555</name>
</gene>
<keyword evidence="2" id="KW-1185">Reference proteome</keyword>
<proteinExistence type="predicted"/>
<organism evidence="1 2">
    <name type="scientific">Psychroserpens ponticola</name>
    <dbReference type="NCBI Taxonomy" id="2932268"/>
    <lineage>
        <taxon>Bacteria</taxon>
        <taxon>Pseudomonadati</taxon>
        <taxon>Bacteroidota</taxon>
        <taxon>Flavobacteriia</taxon>
        <taxon>Flavobacteriales</taxon>
        <taxon>Flavobacteriaceae</taxon>
        <taxon>Psychroserpens</taxon>
    </lineage>
</organism>
<dbReference type="PROSITE" id="PS51257">
    <property type="entry name" value="PROKAR_LIPOPROTEIN"/>
    <property type="match status" value="1"/>
</dbReference>
<protein>
    <recommendedName>
        <fullName evidence="3">LPS export ABC transporter periplasmic protein LptC</fullName>
    </recommendedName>
</protein>